<proteinExistence type="predicted"/>
<name>A0A7G5BYM2_9BACL</name>
<evidence type="ECO:0000313" key="2">
    <source>
        <dbReference type="Proteomes" id="UP000515679"/>
    </source>
</evidence>
<dbReference type="AlphaFoldDB" id="A0A7G5BYM2"/>
<protein>
    <submittedName>
        <fullName evidence="1">OmdA domain containing protein</fullName>
    </submittedName>
</protein>
<dbReference type="RefSeq" id="WP_182303456.1">
    <property type="nucleotide sequence ID" value="NZ_CP041969.1"/>
</dbReference>
<dbReference type="KEGG" id="cchl:FPL14_13245"/>
<dbReference type="Proteomes" id="UP000515679">
    <property type="component" value="Chromosome"/>
</dbReference>
<reference evidence="1 2" key="1">
    <citation type="submission" date="2019-07" db="EMBL/GenBank/DDBJ databases">
        <authorList>
            <person name="Kim J.K."/>
            <person name="Cheong H.-M."/>
            <person name="Choi Y."/>
            <person name="Hwang K.J."/>
            <person name="Lee S."/>
            <person name="Choi C."/>
        </authorList>
    </citation>
    <scope>NUCLEOTIDE SEQUENCE [LARGE SCALE GENOMIC DNA]</scope>
    <source>
        <strain evidence="1 2">KS 22</strain>
    </source>
</reference>
<accession>A0A7G5BYM2</accession>
<sequence>MENSVERSFIDFADSAAWETWLSNHHDRQQDAWLRIAKKGSGVSSIVISEALDIALCYGWIDSHRKSFDQSYYLQRYSPRRKKSPWSLVNVQKAEELIGTGRMKAPGYAEIRLAQADGRWDAAYESQRTAATPPDLAAELERHEQAKQAFFALDKTARYAVLLPLLKATTPKNRADQLHKAIEKLGAAAFEHQR</sequence>
<evidence type="ECO:0000313" key="1">
    <source>
        <dbReference type="EMBL" id="QMV42056.1"/>
    </source>
</evidence>
<dbReference type="EMBL" id="CP041969">
    <property type="protein sequence ID" value="QMV42056.1"/>
    <property type="molecule type" value="Genomic_DNA"/>
</dbReference>
<keyword evidence="2" id="KW-1185">Reference proteome</keyword>
<gene>
    <name evidence="1" type="ORF">FPL14_13245</name>
</gene>
<organism evidence="1 2">
    <name type="scientific">Cohnella cholangitidis</name>
    <dbReference type="NCBI Taxonomy" id="2598458"/>
    <lineage>
        <taxon>Bacteria</taxon>
        <taxon>Bacillati</taxon>
        <taxon>Bacillota</taxon>
        <taxon>Bacilli</taxon>
        <taxon>Bacillales</taxon>
        <taxon>Paenibacillaceae</taxon>
        <taxon>Cohnella</taxon>
    </lineage>
</organism>
<dbReference type="Pfam" id="PF13376">
    <property type="entry name" value="OmdA"/>
    <property type="match status" value="1"/>
</dbReference>